<evidence type="ECO:0000313" key="2">
    <source>
        <dbReference type="EMBL" id="PAK78044.1"/>
    </source>
</evidence>
<dbReference type="EMBL" id="NCXK01000008">
    <property type="protein sequence ID" value="PAK78044.1"/>
    <property type="molecule type" value="Genomic_DNA"/>
</dbReference>
<organism evidence="2 3">
    <name type="scientific">Acetobacter fabarum</name>
    <dbReference type="NCBI Taxonomy" id="483199"/>
    <lineage>
        <taxon>Bacteria</taxon>
        <taxon>Pseudomonadati</taxon>
        <taxon>Pseudomonadota</taxon>
        <taxon>Alphaproteobacteria</taxon>
        <taxon>Acetobacterales</taxon>
        <taxon>Acetobacteraceae</taxon>
        <taxon>Acetobacter</taxon>
    </lineage>
</organism>
<dbReference type="OrthoDB" id="9776609at2"/>
<protein>
    <recommendedName>
        <fullName evidence="4">Peptidase</fullName>
    </recommendedName>
</protein>
<keyword evidence="1" id="KW-0472">Membrane</keyword>
<evidence type="ECO:0000313" key="3">
    <source>
        <dbReference type="Proteomes" id="UP000216151"/>
    </source>
</evidence>
<feature type="transmembrane region" description="Helical" evidence="1">
    <location>
        <begin position="444"/>
        <end position="461"/>
    </location>
</feature>
<dbReference type="PANTHER" id="PTHR34219:SF4">
    <property type="entry name" value="PEPSY DOMAIN-CONTAINING PROTEIN"/>
    <property type="match status" value="1"/>
</dbReference>
<feature type="transmembrane region" description="Helical" evidence="1">
    <location>
        <begin position="371"/>
        <end position="393"/>
    </location>
</feature>
<feature type="transmembrane region" description="Helical" evidence="1">
    <location>
        <begin position="12"/>
        <end position="36"/>
    </location>
</feature>
<dbReference type="InterPro" id="IPR005625">
    <property type="entry name" value="PepSY-ass_TM"/>
</dbReference>
<feature type="transmembrane region" description="Helical" evidence="1">
    <location>
        <begin position="413"/>
        <end position="432"/>
    </location>
</feature>
<keyword evidence="3" id="KW-1185">Reference proteome</keyword>
<sequence>MEPDFRRSMGWLHTWAGVVLGSVLFAIFWMGTLSVFDSEIDLWMKPATRMAHADNMLPLESFRSSLDEAAAAKASFWNVTLPNDRDAVFHTHYGTRQKMISRDIDPVTGQVLPDSGTLGATEFIFPFHYTLNLELMNLGEWIVGLASMAMLILCITGVIIHRKIFADFFTFRSRAKSRRMLLDLHNISGVLGMPFHIILTFSGLVILGATYFPAGVTAVYPNTRAYFFESNGLSFLSVKHGKPGASGVSLDETAMKARALWGGDEPHLVLVANPGMTTSRIAFFRGNENQVVSDRDVIAFDGSTGKLLSRAPHLTPIMRSQRFLSGLHLIEFHHWVLRWIYFVLGLGSCVLIATGFLFWMESRRKKQEKQIGFRLVEAIAAGSVTGIILATLAFLTANRLLPHGAQMFGLERASLEVCAFYLVWLGAFVHGWVRSTRVWIEQSAAIAVLALAVTVLNWLTTGDHLVRTLSHRYLWPVAGVDMVLLVGAVLALLAARHLSHRVRNTVVSIRPAGEQAA</sequence>
<dbReference type="PANTHER" id="PTHR34219">
    <property type="entry name" value="IRON-REGULATED INNER MEMBRANE PROTEIN-RELATED"/>
    <property type="match status" value="1"/>
</dbReference>
<evidence type="ECO:0000256" key="1">
    <source>
        <dbReference type="SAM" id="Phobius"/>
    </source>
</evidence>
<dbReference type="Pfam" id="PF03929">
    <property type="entry name" value="PepSY_TM"/>
    <property type="match status" value="1"/>
</dbReference>
<gene>
    <name evidence="2" type="ORF">B8X00_07750</name>
</gene>
<keyword evidence="1" id="KW-1133">Transmembrane helix</keyword>
<feature type="transmembrane region" description="Helical" evidence="1">
    <location>
        <begin position="473"/>
        <end position="495"/>
    </location>
</feature>
<comment type="caution">
    <text evidence="2">The sequence shown here is derived from an EMBL/GenBank/DDBJ whole genome shotgun (WGS) entry which is preliminary data.</text>
</comment>
<feature type="transmembrane region" description="Helical" evidence="1">
    <location>
        <begin position="141"/>
        <end position="160"/>
    </location>
</feature>
<name>A0A269XXM2_9PROT</name>
<dbReference type="Proteomes" id="UP000216151">
    <property type="component" value="Unassembled WGS sequence"/>
</dbReference>
<keyword evidence="1" id="KW-0812">Transmembrane</keyword>
<accession>A0A269XXM2</accession>
<feature type="transmembrane region" description="Helical" evidence="1">
    <location>
        <begin position="339"/>
        <end position="359"/>
    </location>
</feature>
<dbReference type="RefSeq" id="WP_095349725.1">
    <property type="nucleotide sequence ID" value="NZ_JBDNMF010000037.1"/>
</dbReference>
<evidence type="ECO:0008006" key="4">
    <source>
        <dbReference type="Google" id="ProtNLM"/>
    </source>
</evidence>
<feature type="transmembrane region" description="Helical" evidence="1">
    <location>
        <begin position="181"/>
        <end position="212"/>
    </location>
</feature>
<reference evidence="2 3" key="1">
    <citation type="submission" date="2017-04" db="EMBL/GenBank/DDBJ databases">
        <title>Kefir bacterial isolates.</title>
        <authorList>
            <person name="Kim Y."/>
            <person name="Blasche S."/>
            <person name="Patil K.R."/>
        </authorList>
    </citation>
    <scope>NUCLEOTIDE SEQUENCE [LARGE SCALE GENOMIC DNA]</scope>
    <source>
        <strain evidence="2 3">KR</strain>
    </source>
</reference>
<proteinExistence type="predicted"/>
<dbReference type="AlphaFoldDB" id="A0A269XXM2"/>